<protein>
    <submittedName>
        <fullName evidence="2">CoA transferase</fullName>
    </submittedName>
</protein>
<dbReference type="Pfam" id="PF02515">
    <property type="entry name" value="CoA_transf_3"/>
    <property type="match status" value="1"/>
</dbReference>
<dbReference type="InterPro" id="IPR050509">
    <property type="entry name" value="CoA-transferase_III"/>
</dbReference>
<dbReference type="GO" id="GO:0016740">
    <property type="term" value="F:transferase activity"/>
    <property type="evidence" value="ECO:0007669"/>
    <property type="project" value="UniProtKB-KW"/>
</dbReference>
<dbReference type="KEGG" id="mgor:H0P51_08435"/>
<dbReference type="EMBL" id="CP059165">
    <property type="protein sequence ID" value="QLL08908.1"/>
    <property type="molecule type" value="Genomic_DNA"/>
</dbReference>
<evidence type="ECO:0000313" key="3">
    <source>
        <dbReference type="Proteomes" id="UP000510682"/>
    </source>
</evidence>
<dbReference type="Proteomes" id="UP000510682">
    <property type="component" value="Chromosome"/>
</dbReference>
<evidence type="ECO:0000313" key="2">
    <source>
        <dbReference type="EMBL" id="QLL08908.1"/>
    </source>
</evidence>
<feature type="region of interest" description="Disordered" evidence="1">
    <location>
        <begin position="413"/>
        <end position="433"/>
    </location>
</feature>
<dbReference type="InterPro" id="IPR023606">
    <property type="entry name" value="CoA-Trfase_III_dom_1_sf"/>
</dbReference>
<reference evidence="3" key="3">
    <citation type="submission" date="2023-07" db="EMBL/GenBank/DDBJ databases">
        <title>Description of Mycobacterium gordonae subsp. intergordonae subsp.nov. and Mycobacterium gordonae subsp. gordonae subsp. nov.</title>
        <authorList>
            <person name="Huang H."/>
        </authorList>
    </citation>
    <scope>NUCLEOTIDE SEQUENCE [LARGE SCALE GENOMIC DNA]</scope>
    <source>
        <strain evidence="3">24</strain>
    </source>
</reference>
<gene>
    <name evidence="2" type="ORF">H0P51_08435</name>
</gene>
<evidence type="ECO:0000256" key="1">
    <source>
        <dbReference type="SAM" id="MobiDB-lite"/>
    </source>
</evidence>
<dbReference type="Gene3D" id="3.40.50.10540">
    <property type="entry name" value="Crotonobetainyl-coa:carnitine coa-transferase, domain 1"/>
    <property type="match status" value="2"/>
</dbReference>
<dbReference type="InterPro" id="IPR003673">
    <property type="entry name" value="CoA-Trfase_fam_III"/>
</dbReference>
<organism evidence="2 3">
    <name type="scientific">Mycobacterium vicinigordonae</name>
    <dbReference type="NCBI Taxonomy" id="1719132"/>
    <lineage>
        <taxon>Bacteria</taxon>
        <taxon>Bacillati</taxon>
        <taxon>Actinomycetota</taxon>
        <taxon>Actinomycetes</taxon>
        <taxon>Mycobacteriales</taxon>
        <taxon>Mycobacteriaceae</taxon>
        <taxon>Mycobacterium</taxon>
    </lineage>
</organism>
<sequence>MFGGTQSRRAGWAAGAHRRGVGRIDEAGCDLNALAGLQIVEINDQFTAIGGRVLAELGADVVVVEPPGGSPDRLRPPFADDNPSPNTSLRWWSGNVGKRSVTVDLDTPRGVAALRRLIAGADIVISGTALVAEGVLAYQDLAAVHPALIWLSVSPFGLDSVRGDHPVTDLTMLAGGGPVWNCGYDDHSLPPIRGAGDQSANIAGLYCAIGALVALAHRDQTGQGQLVDVSVNAACNVSSEQVTYHWLVNNETCVRQTSRHAYFTPSLKTQVQCADGAYATTGVLPRKPREYTELLCWLTDLGLRDELPEAVFLEMAAARDALVDLALIGVDDETTAILTAAREAISLIASRLPAKEYFLQSQRRGFAAGAVLSPDEAIEDEHVAARGFRVQVSHPELGRTFTYPGTPYLFNTAPSAAPPRPPLPGEHNYLLDE</sequence>
<dbReference type="PANTHER" id="PTHR48228">
    <property type="entry name" value="SUCCINYL-COA--D-CITRAMALATE COA-TRANSFERASE"/>
    <property type="match status" value="1"/>
</dbReference>
<keyword evidence="2" id="KW-0808">Transferase</keyword>
<keyword evidence="3" id="KW-1185">Reference proteome</keyword>
<name>A0A7D6E0G8_9MYCO</name>
<dbReference type="RefSeq" id="WP_180917493.1">
    <property type="nucleotide sequence ID" value="NZ_CP059165.1"/>
</dbReference>
<dbReference type="PANTHER" id="PTHR48228:SF5">
    <property type="entry name" value="ALPHA-METHYLACYL-COA RACEMASE"/>
    <property type="match status" value="1"/>
</dbReference>
<proteinExistence type="predicted"/>
<dbReference type="AlphaFoldDB" id="A0A7D6E0G8"/>
<dbReference type="SUPFAM" id="SSF89796">
    <property type="entry name" value="CoA-transferase family III (CaiB/BaiF)"/>
    <property type="match status" value="1"/>
</dbReference>
<reference evidence="2 3" key="2">
    <citation type="submission" date="2020-07" db="EMBL/GenBank/DDBJ databases">
        <authorList>
            <person name="Yu X."/>
        </authorList>
    </citation>
    <scope>NUCLEOTIDE SEQUENCE [LARGE SCALE GENOMIC DNA]</scope>
    <source>
        <strain evidence="3">24</strain>
    </source>
</reference>
<reference evidence="3" key="1">
    <citation type="submission" date="2020-07" db="EMBL/GenBank/DDBJ databases">
        <title>Description of Mycobacterium gordonae subsp. intergordonae subsp.nov. and Mycobacterium gordonae subsp. gordonae subsp. nov.</title>
        <authorList>
            <person name="Yu X."/>
        </authorList>
    </citation>
    <scope>NUCLEOTIDE SEQUENCE [LARGE SCALE GENOMIC DNA]</scope>
    <source>
        <strain evidence="3">24</strain>
    </source>
</reference>
<accession>A0A7D6E0G8</accession>